<reference evidence="1" key="1">
    <citation type="submission" date="2020-07" db="EMBL/GenBank/DDBJ databases">
        <title>Huge and variable diversity of episymbiotic CPR bacteria and DPANN archaea in groundwater ecosystems.</title>
        <authorList>
            <person name="He C.Y."/>
            <person name="Keren R."/>
            <person name="Whittaker M."/>
            <person name="Farag I.F."/>
            <person name="Doudna J."/>
            <person name="Cate J.H.D."/>
            <person name="Banfield J.F."/>
        </authorList>
    </citation>
    <scope>NUCLEOTIDE SEQUENCE</scope>
    <source>
        <strain evidence="1">NC_groundwater_672_Ag_B-0.1um_62_36</strain>
    </source>
</reference>
<accession>A0A932CMD8</accession>
<proteinExistence type="predicted"/>
<protein>
    <recommendedName>
        <fullName evidence="3">Helicase XPB/Ssl2 N-terminal domain-containing protein</fullName>
    </recommendedName>
</protein>
<organism evidence="1 2">
    <name type="scientific">Tectimicrobiota bacterium</name>
    <dbReference type="NCBI Taxonomy" id="2528274"/>
    <lineage>
        <taxon>Bacteria</taxon>
        <taxon>Pseudomonadati</taxon>
        <taxon>Nitrospinota/Tectimicrobiota group</taxon>
        <taxon>Candidatus Tectimicrobiota</taxon>
    </lineage>
</organism>
<sequence length="431" mass="49026">MRLLRLEAYLELLKPAELRVMAQHLGFKQPDIHRERMSAFICSALREPASLRSALKELGEGELVILDYIVTRGLIFFELREVPHLLRHIKLKGDPVRPIERLGQLGVLFPLEARGRAPFLSVPRELHNEIARFLNDSGYYCPAPAEAPPEMVVSHGLDLLRDLYACLAFMRQEGEVRLTQKGMVMKRTYDRLAKGLARSQEDFPLESQPWGLPVFPDRFSLLTGYLLDRGLWQSQRDRWVPGERQTAWLALPYLAQLEDLFAYLYQKYVRRGTGAYQNVSLYLLNALKRFELDRWYPVTALSEQMLAYPSDGRAGLDPEILSAACQGLLRVLMYLGMVELGGTKGKPRATHFRLSSRYAHVSGLQRLESLGGERTTEGGLVVQPNFELVVFSEADLSVGLGLARFCELISADRVAHYRITRESAYRAMEEG</sequence>
<comment type="caution">
    <text evidence="1">The sequence shown here is derived from an EMBL/GenBank/DDBJ whole genome shotgun (WGS) entry which is preliminary data.</text>
</comment>
<evidence type="ECO:0000313" key="1">
    <source>
        <dbReference type="EMBL" id="MBI2875963.1"/>
    </source>
</evidence>
<evidence type="ECO:0000313" key="2">
    <source>
        <dbReference type="Proteomes" id="UP000769766"/>
    </source>
</evidence>
<dbReference type="AlphaFoldDB" id="A0A932CMD8"/>
<evidence type="ECO:0008006" key="3">
    <source>
        <dbReference type="Google" id="ProtNLM"/>
    </source>
</evidence>
<dbReference type="Proteomes" id="UP000769766">
    <property type="component" value="Unassembled WGS sequence"/>
</dbReference>
<name>A0A932CMD8_UNCTE</name>
<feature type="non-terminal residue" evidence="1">
    <location>
        <position position="431"/>
    </location>
</feature>
<gene>
    <name evidence="1" type="ORF">HYY20_03705</name>
</gene>
<dbReference type="EMBL" id="JACPRF010000114">
    <property type="protein sequence ID" value="MBI2875963.1"/>
    <property type="molecule type" value="Genomic_DNA"/>
</dbReference>